<gene>
    <name evidence="1" type="ORF">HMPREF0971_03265</name>
</gene>
<name>D1QW70_9BACT</name>
<evidence type="ECO:0000313" key="1">
    <source>
        <dbReference type="EMBL" id="EFB30410.1"/>
    </source>
</evidence>
<dbReference type="HOGENOM" id="CLU_3294416_0_0_10"/>
<dbReference type="AlphaFoldDB" id="D1QW70"/>
<reference evidence="1 2" key="1">
    <citation type="submission" date="2009-11" db="EMBL/GenBank/DDBJ databases">
        <authorList>
            <person name="Weinstock G."/>
            <person name="Sodergren E."/>
            <person name="Clifton S."/>
            <person name="Fulton L."/>
            <person name="Fulton B."/>
            <person name="Courtney L."/>
            <person name="Fronick C."/>
            <person name="Harrison M."/>
            <person name="Strong C."/>
            <person name="Farmer C."/>
            <person name="Delahaunty K."/>
            <person name="Markovic C."/>
            <person name="Hall O."/>
            <person name="Minx P."/>
            <person name="Tomlinson C."/>
            <person name="Mitreva M."/>
            <person name="Nelson J."/>
            <person name="Hou S."/>
            <person name="Wollam A."/>
            <person name="Pepin K.H."/>
            <person name="Johnson M."/>
            <person name="Bhonagiri V."/>
            <person name="Nash W.E."/>
            <person name="Warren W."/>
            <person name="Chinwalla A."/>
            <person name="Mardis E.R."/>
            <person name="Wilson R.K."/>
        </authorList>
    </citation>
    <scope>NUCLEOTIDE SEQUENCE [LARGE SCALE GENOMIC DNA]</scope>
    <source>
        <strain evidence="1 2">F0302</strain>
    </source>
</reference>
<dbReference type="EMBL" id="ACUZ02000066">
    <property type="protein sequence ID" value="EFB30410.1"/>
    <property type="molecule type" value="Genomic_DNA"/>
</dbReference>
<comment type="caution">
    <text evidence="1">The sequence shown here is derived from an EMBL/GenBank/DDBJ whole genome shotgun (WGS) entry which is preliminary data.</text>
</comment>
<proteinExistence type="predicted"/>
<evidence type="ECO:0000313" key="2">
    <source>
        <dbReference type="Proteomes" id="UP000004079"/>
    </source>
</evidence>
<protein>
    <submittedName>
        <fullName evidence="1">Uncharacterized protein</fullName>
    </submittedName>
</protein>
<sequence>MLSFQTTLIISAKINKMCCPTKENTCFSCWIDFSFAILMV</sequence>
<organism evidence="1 2">
    <name type="scientific">Segatella oris F0302</name>
    <dbReference type="NCBI Taxonomy" id="649760"/>
    <lineage>
        <taxon>Bacteria</taxon>
        <taxon>Pseudomonadati</taxon>
        <taxon>Bacteroidota</taxon>
        <taxon>Bacteroidia</taxon>
        <taxon>Bacteroidales</taxon>
        <taxon>Prevotellaceae</taxon>
        <taxon>Segatella</taxon>
    </lineage>
</organism>
<dbReference type="Proteomes" id="UP000004079">
    <property type="component" value="Unassembled WGS sequence"/>
</dbReference>
<dbReference type="STRING" id="649760.HMPREF0971_03265"/>
<accession>D1QW70</accession>